<feature type="active site" evidence="7">
    <location>
        <position position="254"/>
    </location>
</feature>
<sequence length="489" mass="53058">MTVTEGVKELKNYIGGEWHKPSSEEVMNNLNPANYREVLAVVRQSTEEDADAAIEAADYALASWKSTSSPARGSYLTKLATQMRNRQEELTQAIVKEMGKTYAEAKKEVLYAAGIADFYAGEGRRMSGKTIPSDMPNVKIETVQEPLGVAVIVTPWNFPLSIPTWKIAPAVVSGNTVVLKTSSETPLLGKLFMEMVEAAEFPAGVINQVIGPGRLVNQMIDHPAVQAISFTGSNNVGNKIYQAASKHMKRVHLEMGGKNPLVILKDADLDEAVDLAIKGSLGQAGQACTATGRVIIEADVHDEFVEKLTDRVSKLRVGNGLEDNIDMGPQVNEDEKVSTLELINTARNEGANILLGGSSLDSEEHEYGFFVEPTVITQVTRDMTIAKREVFGPVINVMKATDLDDAIMIANDVDYGLSASVCTKDSNAMVRALNEIEAGLVKANMTTTGTFYQAPFGGYKQSSSGSFKELGREGIDFFTKVKTKYIKTS</sequence>
<dbReference type="FunFam" id="3.40.309.10:FF:000009">
    <property type="entry name" value="Aldehyde dehydrogenase A"/>
    <property type="match status" value="1"/>
</dbReference>
<dbReference type="EMBL" id="WMEQ01000013">
    <property type="protein sequence ID" value="MYL34990.1"/>
    <property type="molecule type" value="Genomic_DNA"/>
</dbReference>
<evidence type="ECO:0000256" key="1">
    <source>
        <dbReference type="ARBA" id="ARBA00009986"/>
    </source>
</evidence>
<proteinExistence type="inferred from homology"/>
<dbReference type="InterPro" id="IPR029510">
    <property type="entry name" value="Ald_DH_CS_GLU"/>
</dbReference>
<dbReference type="PROSITE" id="PS00687">
    <property type="entry name" value="ALDEHYDE_DEHYDR_GLU"/>
    <property type="match status" value="1"/>
</dbReference>
<comment type="similarity">
    <text evidence="1 8">Belongs to the aldehyde dehydrogenase family.</text>
</comment>
<reference evidence="10 11" key="1">
    <citation type="submission" date="2019-11" db="EMBL/GenBank/DDBJ databases">
        <title>Genome sequences of 17 halophilic strains isolated from different environments.</title>
        <authorList>
            <person name="Furrow R.E."/>
        </authorList>
    </citation>
    <scope>NUCLEOTIDE SEQUENCE [LARGE SCALE GENOMIC DNA]</scope>
    <source>
        <strain evidence="10 11">22514_16_FS</strain>
    </source>
</reference>
<evidence type="ECO:0000256" key="5">
    <source>
        <dbReference type="ARBA" id="ARBA00066984"/>
    </source>
</evidence>
<feature type="domain" description="Aldehyde dehydrogenase" evidence="9">
    <location>
        <begin position="18"/>
        <end position="483"/>
    </location>
</feature>
<dbReference type="Gene3D" id="3.40.605.10">
    <property type="entry name" value="Aldehyde Dehydrogenase, Chain A, domain 1"/>
    <property type="match status" value="1"/>
</dbReference>
<dbReference type="InterPro" id="IPR015590">
    <property type="entry name" value="Aldehyde_DH_dom"/>
</dbReference>
<name>A0A6I5A2D3_9BACI</name>
<evidence type="ECO:0000313" key="11">
    <source>
        <dbReference type="Proteomes" id="UP000468638"/>
    </source>
</evidence>
<dbReference type="RefSeq" id="WP_160910014.1">
    <property type="nucleotide sequence ID" value="NZ_WMEQ01000013.1"/>
</dbReference>
<evidence type="ECO:0000313" key="10">
    <source>
        <dbReference type="EMBL" id="MYL34990.1"/>
    </source>
</evidence>
<keyword evidence="2 8" id="KW-0560">Oxidoreductase</keyword>
<accession>A0A6I5A2D3</accession>
<dbReference type="FunFam" id="3.40.605.10:FF:000007">
    <property type="entry name" value="NAD/NADP-dependent betaine aldehyde dehydrogenase"/>
    <property type="match status" value="1"/>
</dbReference>
<dbReference type="OrthoDB" id="9762913at2"/>
<organism evidence="10 11">
    <name type="scientific">Pontibacillus yanchengensis</name>
    <dbReference type="NCBI Taxonomy" id="462910"/>
    <lineage>
        <taxon>Bacteria</taxon>
        <taxon>Bacillati</taxon>
        <taxon>Bacillota</taxon>
        <taxon>Bacilli</taxon>
        <taxon>Bacillales</taxon>
        <taxon>Bacillaceae</taxon>
        <taxon>Pontibacillus</taxon>
    </lineage>
</organism>
<comment type="function">
    <text evidence="4">Part of the sulfo-TAL (or sulfo-SFT) pathway, a D-sulfoquinovose degradation pathway that produces sulfolactate (SL). Catalyzes the oxidation of 3-sulfolactaldehyde (SLA) to sulfolactate (SL).</text>
</comment>
<dbReference type="InterPro" id="IPR016161">
    <property type="entry name" value="Ald_DH/histidinol_DH"/>
</dbReference>
<evidence type="ECO:0000256" key="2">
    <source>
        <dbReference type="ARBA" id="ARBA00023002"/>
    </source>
</evidence>
<dbReference type="GO" id="GO:0016620">
    <property type="term" value="F:oxidoreductase activity, acting on the aldehyde or oxo group of donors, NAD or NADP as acceptor"/>
    <property type="evidence" value="ECO:0007669"/>
    <property type="project" value="InterPro"/>
</dbReference>
<dbReference type="SUPFAM" id="SSF53720">
    <property type="entry name" value="ALDH-like"/>
    <property type="match status" value="1"/>
</dbReference>
<dbReference type="PROSITE" id="PS00070">
    <property type="entry name" value="ALDEHYDE_DEHYDR_CYS"/>
    <property type="match status" value="1"/>
</dbReference>
<dbReference type="Gene3D" id="3.40.309.10">
    <property type="entry name" value="Aldehyde Dehydrogenase, Chain A, domain 2"/>
    <property type="match status" value="1"/>
</dbReference>
<dbReference type="PANTHER" id="PTHR11699">
    <property type="entry name" value="ALDEHYDE DEHYDROGENASE-RELATED"/>
    <property type="match status" value="1"/>
</dbReference>
<dbReference type="InterPro" id="IPR016163">
    <property type="entry name" value="Ald_DH_C"/>
</dbReference>
<dbReference type="Proteomes" id="UP000468638">
    <property type="component" value="Unassembled WGS sequence"/>
</dbReference>
<comment type="catalytic activity">
    <reaction evidence="3">
        <text>(2S)-3-sulfolactaldehyde + NAD(+) + H2O = (2S)-3-sulfolactate + NADH + 2 H(+)</text>
        <dbReference type="Rhea" id="RHEA:47932"/>
        <dbReference type="ChEBI" id="CHEBI:15377"/>
        <dbReference type="ChEBI" id="CHEBI:15378"/>
        <dbReference type="ChEBI" id="CHEBI:57540"/>
        <dbReference type="ChEBI" id="CHEBI:57945"/>
        <dbReference type="ChEBI" id="CHEBI:61289"/>
        <dbReference type="ChEBI" id="CHEBI:90109"/>
        <dbReference type="EC" id="1.2.1.97"/>
    </reaction>
    <physiologicalReaction direction="left-to-right" evidence="3">
        <dbReference type="Rhea" id="RHEA:47933"/>
    </physiologicalReaction>
</comment>
<gene>
    <name evidence="10" type="ORF">GLW05_15505</name>
</gene>
<evidence type="ECO:0000256" key="8">
    <source>
        <dbReference type="RuleBase" id="RU003345"/>
    </source>
</evidence>
<dbReference type="Pfam" id="PF00171">
    <property type="entry name" value="Aldedh"/>
    <property type="match status" value="1"/>
</dbReference>
<evidence type="ECO:0000256" key="6">
    <source>
        <dbReference type="ARBA" id="ARBA00067277"/>
    </source>
</evidence>
<dbReference type="InterPro" id="IPR016160">
    <property type="entry name" value="Ald_DH_CS_CYS"/>
</dbReference>
<evidence type="ECO:0000259" key="9">
    <source>
        <dbReference type="Pfam" id="PF00171"/>
    </source>
</evidence>
<evidence type="ECO:0000256" key="7">
    <source>
        <dbReference type="PROSITE-ProRule" id="PRU10007"/>
    </source>
</evidence>
<dbReference type="AlphaFoldDB" id="A0A6I5A2D3"/>
<comment type="caution">
    <text evidence="10">The sequence shown here is derived from an EMBL/GenBank/DDBJ whole genome shotgun (WGS) entry which is preliminary data.</text>
</comment>
<dbReference type="EC" id="1.2.1.97" evidence="5"/>
<evidence type="ECO:0000256" key="4">
    <source>
        <dbReference type="ARBA" id="ARBA00054572"/>
    </source>
</evidence>
<evidence type="ECO:0000256" key="3">
    <source>
        <dbReference type="ARBA" id="ARBA00050326"/>
    </source>
</evidence>
<protein>
    <recommendedName>
        <fullName evidence="6">3-sulfolactaldehyde dehydrogenase</fullName>
        <ecNumber evidence="5">1.2.1.97</ecNumber>
    </recommendedName>
</protein>
<dbReference type="InterPro" id="IPR016162">
    <property type="entry name" value="Ald_DH_N"/>
</dbReference>